<feature type="region of interest" description="Disordered" evidence="1">
    <location>
        <begin position="154"/>
        <end position="189"/>
    </location>
</feature>
<feature type="region of interest" description="Disordered" evidence="1">
    <location>
        <begin position="335"/>
        <end position="415"/>
    </location>
</feature>
<feature type="region of interest" description="Disordered" evidence="1">
    <location>
        <begin position="273"/>
        <end position="293"/>
    </location>
</feature>
<proteinExistence type="predicted"/>
<dbReference type="VEuPathDB" id="FungiDB:PV09_01037"/>
<protein>
    <submittedName>
        <fullName evidence="2">Uncharacterized protein</fullName>
    </submittedName>
</protein>
<organism evidence="2 3">
    <name type="scientific">Verruconis gallopava</name>
    <dbReference type="NCBI Taxonomy" id="253628"/>
    <lineage>
        <taxon>Eukaryota</taxon>
        <taxon>Fungi</taxon>
        <taxon>Dikarya</taxon>
        <taxon>Ascomycota</taxon>
        <taxon>Pezizomycotina</taxon>
        <taxon>Dothideomycetes</taxon>
        <taxon>Pleosporomycetidae</taxon>
        <taxon>Venturiales</taxon>
        <taxon>Sympoventuriaceae</taxon>
        <taxon>Verruconis</taxon>
    </lineage>
</organism>
<dbReference type="HOGENOM" id="CLU_015531_0_0_1"/>
<dbReference type="AlphaFoldDB" id="A0A0D2BA13"/>
<sequence length="598" mass="65994">MATALETSHVIAAVLSVFHNAADLTKQISKKSKKKKSEHALRLKWLLETLESGEVQISQRYSQYLQELGERFRLGDDRSRDRIQHVAIIMQAELLRSLQLGAQFDNAEVDAGKLQDDAAFFRRDVLSALDELRSRVLDQSSSYPAMYPQMATLNQHSSAPSPTTPRTPPIDFFPSGVNIPPAAEDEGHGRMSRLFSIRSRPYKRSSNASTTIQNIAGTQNLSWSGSAQAETEKFELAADDVQRQQEPSTGYQDIKAPIPEPDTEMLHPALSKQTSIARHPSTSTHSSDFSNYTRSSAFSDEKIPVLQENDEAFPEASTIAAALPPTFSSLSIHSRANHERMPSASSQFGTTRMSPTESLPPNSAVAPSPTRLTPDYSPQLRLFPVVSQRTPSPTNLPVPARDRSNTTSSGTSSSIQSVFARSASVTSTPSSVNTVQLVGRPEKKNNYWGFCKGAWTIREDWQKGLAIQAIPAGMFAQDHVWQCKHCCFRGSIFGAKKPYKTDPNVHTNAETGVRYRWIFLAKSHTKVPLASTRRDAGFGCLFCSLNNTHSSVYGSEALLFKHVVEEHVPGMTDSLAKRANCILGRKAEVTEDFDINIP</sequence>
<dbReference type="InParanoid" id="A0A0D2BA13"/>
<gene>
    <name evidence="2" type="ORF">PV09_01037</name>
</gene>
<dbReference type="EMBL" id="KN847531">
    <property type="protein sequence ID" value="KIW08099.1"/>
    <property type="molecule type" value="Genomic_DNA"/>
</dbReference>
<keyword evidence="3" id="KW-1185">Reference proteome</keyword>
<feature type="compositionally biased region" description="Low complexity" evidence="1">
    <location>
        <begin position="405"/>
        <end position="415"/>
    </location>
</feature>
<name>A0A0D2BA13_9PEZI</name>
<feature type="compositionally biased region" description="Polar residues" evidence="1">
    <location>
        <begin position="343"/>
        <end position="361"/>
    </location>
</feature>
<evidence type="ECO:0000313" key="3">
    <source>
        <dbReference type="Proteomes" id="UP000053259"/>
    </source>
</evidence>
<dbReference type="OrthoDB" id="25896at2759"/>
<dbReference type="RefSeq" id="XP_016217968.1">
    <property type="nucleotide sequence ID" value="XM_016353873.1"/>
</dbReference>
<evidence type="ECO:0000313" key="2">
    <source>
        <dbReference type="EMBL" id="KIW08099.1"/>
    </source>
</evidence>
<dbReference type="STRING" id="253628.A0A0D2BA13"/>
<evidence type="ECO:0000256" key="1">
    <source>
        <dbReference type="SAM" id="MobiDB-lite"/>
    </source>
</evidence>
<accession>A0A0D2BA13</accession>
<dbReference type="Proteomes" id="UP000053259">
    <property type="component" value="Unassembled WGS sequence"/>
</dbReference>
<dbReference type="GeneID" id="27309010"/>
<reference evidence="2 3" key="1">
    <citation type="submission" date="2015-01" db="EMBL/GenBank/DDBJ databases">
        <title>The Genome Sequence of Ochroconis gallopava CBS43764.</title>
        <authorList>
            <consortium name="The Broad Institute Genomics Platform"/>
            <person name="Cuomo C."/>
            <person name="de Hoog S."/>
            <person name="Gorbushina A."/>
            <person name="Stielow B."/>
            <person name="Teixiera M."/>
            <person name="Abouelleil A."/>
            <person name="Chapman S.B."/>
            <person name="Priest M."/>
            <person name="Young S.K."/>
            <person name="Wortman J."/>
            <person name="Nusbaum C."/>
            <person name="Birren B."/>
        </authorList>
    </citation>
    <scope>NUCLEOTIDE SEQUENCE [LARGE SCALE GENOMIC DNA]</scope>
    <source>
        <strain evidence="2 3">CBS 43764</strain>
    </source>
</reference>